<dbReference type="InterPro" id="IPR002545">
    <property type="entry name" value="CheW-lke_dom"/>
</dbReference>
<name>A0A7V8U9Z0_9SPHN</name>
<dbReference type="SUPFAM" id="SSF50341">
    <property type="entry name" value="CheW-like"/>
    <property type="match status" value="1"/>
</dbReference>
<dbReference type="PANTHER" id="PTHR22617">
    <property type="entry name" value="CHEMOTAXIS SENSOR HISTIDINE KINASE-RELATED"/>
    <property type="match status" value="1"/>
</dbReference>
<reference evidence="2 3" key="1">
    <citation type="journal article" date="1994" name="Int. J. Syst. Bacteriol.">
        <title>Phylogenetic positions of novel aerobic, bacteriochlorophyll a-containing bacteria and description of Roseococcus thiosulfatophilus gen. nov., sp. nov., Erythromicrobium ramosum gen. nov., sp. nov., and Erythrobacter litoralis sp. nov.</title>
        <authorList>
            <person name="Yurkov V."/>
            <person name="Stackebrandt E."/>
            <person name="Holmes A."/>
            <person name="Fuerst J.A."/>
            <person name="Hugenholtz P."/>
            <person name="Golecki J."/>
            <person name="Gad'on N."/>
            <person name="Gorlenko V.M."/>
            <person name="Kompantseva E.I."/>
            <person name="Drews G."/>
        </authorList>
    </citation>
    <scope>NUCLEOTIDE SEQUENCE [LARGE SCALE GENOMIC DNA]</scope>
    <source>
        <strain evidence="2 3">KR-99</strain>
    </source>
</reference>
<dbReference type="SMART" id="SM00260">
    <property type="entry name" value="CheW"/>
    <property type="match status" value="1"/>
</dbReference>
<keyword evidence="3" id="KW-1185">Reference proteome</keyword>
<feature type="domain" description="CheW-like" evidence="1">
    <location>
        <begin position="2"/>
        <end position="142"/>
    </location>
</feature>
<dbReference type="Gene3D" id="2.30.30.40">
    <property type="entry name" value="SH3 Domains"/>
    <property type="match status" value="1"/>
</dbReference>
<dbReference type="InterPro" id="IPR036061">
    <property type="entry name" value="CheW-like_dom_sf"/>
</dbReference>
<dbReference type="GO" id="GO:0006935">
    <property type="term" value="P:chemotaxis"/>
    <property type="evidence" value="ECO:0007669"/>
    <property type="project" value="InterPro"/>
</dbReference>
<sequence length="149" mass="15977">MQIQLITFEIDAKMLAVDIMAVREIRAWTPTTPIPNAPPFVRGVVNLRGLVLPVIDLSERLGWGRVEPNERNVIIVVEIAGQMTGLIVGSVNDIVTVDDSAIQPPPNMGGPDTENMLEGLASVEDRMAMILKLGYMGAGADMAAVLEAA</sequence>
<evidence type="ECO:0000259" key="1">
    <source>
        <dbReference type="PROSITE" id="PS50851"/>
    </source>
</evidence>
<dbReference type="Gene3D" id="2.40.50.180">
    <property type="entry name" value="CheA-289, Domain 4"/>
    <property type="match status" value="1"/>
</dbReference>
<evidence type="ECO:0000313" key="2">
    <source>
        <dbReference type="EMBL" id="MBA1375609.1"/>
    </source>
</evidence>
<dbReference type="GO" id="GO:0005829">
    <property type="term" value="C:cytosol"/>
    <property type="evidence" value="ECO:0007669"/>
    <property type="project" value="TreeGrafter"/>
</dbReference>
<comment type="caution">
    <text evidence="2">The sequence shown here is derived from an EMBL/GenBank/DDBJ whole genome shotgun (WGS) entry which is preliminary data.</text>
</comment>
<dbReference type="GO" id="GO:0007165">
    <property type="term" value="P:signal transduction"/>
    <property type="evidence" value="ECO:0007669"/>
    <property type="project" value="InterPro"/>
</dbReference>
<dbReference type="PROSITE" id="PS50851">
    <property type="entry name" value="CHEW"/>
    <property type="match status" value="1"/>
</dbReference>
<dbReference type="Proteomes" id="UP000589292">
    <property type="component" value="Unassembled WGS sequence"/>
</dbReference>
<accession>A0A7V8U9Z0</accession>
<protein>
    <submittedName>
        <fullName evidence="2">Chemotaxis protein CheW</fullName>
    </submittedName>
</protein>
<dbReference type="EMBL" id="VDES01000003">
    <property type="protein sequence ID" value="MBA1375609.1"/>
    <property type="molecule type" value="Genomic_DNA"/>
</dbReference>
<dbReference type="CDD" id="cd00732">
    <property type="entry name" value="CheW"/>
    <property type="match status" value="1"/>
</dbReference>
<dbReference type="Pfam" id="PF01584">
    <property type="entry name" value="CheW"/>
    <property type="match status" value="1"/>
</dbReference>
<proteinExistence type="predicted"/>
<dbReference type="RefSeq" id="WP_066278163.1">
    <property type="nucleotide sequence ID" value="NZ_BAAAGB010000001.1"/>
</dbReference>
<dbReference type="InterPro" id="IPR039315">
    <property type="entry name" value="CheW"/>
</dbReference>
<dbReference type="PANTHER" id="PTHR22617:SF23">
    <property type="entry name" value="CHEMOTAXIS PROTEIN CHEW"/>
    <property type="match status" value="1"/>
</dbReference>
<organism evidence="2 3">
    <name type="scientific">Sphingomonas ursincola</name>
    <dbReference type="NCBI Taxonomy" id="56361"/>
    <lineage>
        <taxon>Bacteria</taxon>
        <taxon>Pseudomonadati</taxon>
        <taxon>Pseudomonadota</taxon>
        <taxon>Alphaproteobacteria</taxon>
        <taxon>Sphingomonadales</taxon>
        <taxon>Sphingomonadaceae</taxon>
        <taxon>Sphingomonas</taxon>
    </lineage>
</organism>
<evidence type="ECO:0000313" key="3">
    <source>
        <dbReference type="Proteomes" id="UP000589292"/>
    </source>
</evidence>
<gene>
    <name evidence="2" type="ORF">FG486_14780</name>
</gene>
<dbReference type="AlphaFoldDB" id="A0A7V8U9Z0"/>